<dbReference type="eggNOG" id="KOG1724">
    <property type="taxonomic scope" value="Eukaryota"/>
</dbReference>
<evidence type="ECO:0000313" key="6">
    <source>
        <dbReference type="Proteomes" id="UP000032180"/>
    </source>
</evidence>
<proteinExistence type="inferred from homology"/>
<keyword evidence="3" id="KW-0833">Ubl conjugation pathway</keyword>
<feature type="domain" description="SKP1 component POZ" evidence="4">
    <location>
        <begin position="22"/>
        <end position="78"/>
    </location>
</feature>
<evidence type="ECO:0000259" key="4">
    <source>
        <dbReference type="Pfam" id="PF03931"/>
    </source>
</evidence>
<protein>
    <recommendedName>
        <fullName evidence="4">SKP1 component POZ domain-containing protein</fullName>
    </recommendedName>
</protein>
<dbReference type="PANTHER" id="PTHR11165">
    <property type="entry name" value="SKP1"/>
    <property type="match status" value="1"/>
</dbReference>
<comment type="similarity">
    <text evidence="2">Belongs to the SKP1 family.</text>
</comment>
<reference evidence="6" key="2">
    <citation type="submission" date="2013-12" db="EMBL/GenBank/DDBJ databases">
        <authorList>
            <person name="Yu Y."/>
            <person name="Lee S."/>
            <person name="de Baynast K."/>
            <person name="Wissotski M."/>
            <person name="Liu L."/>
            <person name="Talag J."/>
            <person name="Goicoechea J."/>
            <person name="Angelova A."/>
            <person name="Jetty R."/>
            <person name="Kudrna D."/>
            <person name="Golser W."/>
            <person name="Rivera L."/>
            <person name="Zhang J."/>
            <person name="Wing R."/>
        </authorList>
    </citation>
    <scope>NUCLEOTIDE SEQUENCE</scope>
</reference>
<dbReference type="Pfam" id="PF03931">
    <property type="entry name" value="Skp1_POZ"/>
    <property type="match status" value="2"/>
</dbReference>
<dbReference type="GO" id="GO:0006511">
    <property type="term" value="P:ubiquitin-dependent protein catabolic process"/>
    <property type="evidence" value="ECO:0007669"/>
    <property type="project" value="InterPro"/>
</dbReference>
<dbReference type="InterPro" id="IPR016897">
    <property type="entry name" value="SKP1"/>
</dbReference>
<sequence>MAAAAAASSSSSSGAEVESGMTIALESNDGEIFWVTEASARQSKLIEDLIDSGINHPYKLPNVDSEMLKAVIEYCDEHGNNNPATDEERKARKDFDVGFRGKLDGDKGLLNKVIKAAKYLSIEGLLEEIREAFNIPDGRTAFEYEAPKDKRMIALTSKEGELFLVTEASARQSKLIEGMIDSGFAHPYKLPNVDSETLKAVIEYCDEHGNNNPATEEERKARKDFDVGFRGKLDGDKDLLIKVIMAAHYLDIEGLITTTRRNTKAWDNGFAEVITGDGDLNIHVLLDLIRKRVVDALAHTGGNSLSSSEVDILGEFRKKIDTYLGEMGGQDDFLGLMINPSIPSHHIFVDAVADGVAELVRSMYVYYILRTRGVDAI</sequence>
<dbReference type="GO" id="GO:0009867">
    <property type="term" value="P:jasmonic acid mediated signaling pathway"/>
    <property type="evidence" value="ECO:0007669"/>
    <property type="project" value="UniProtKB-ARBA"/>
</dbReference>
<reference evidence="5 6" key="1">
    <citation type="submission" date="2012-08" db="EMBL/GenBank/DDBJ databases">
        <title>Oryza genome evolution.</title>
        <authorList>
            <person name="Wing R.A."/>
        </authorList>
    </citation>
    <scope>NUCLEOTIDE SEQUENCE</scope>
</reference>
<evidence type="ECO:0000313" key="5">
    <source>
        <dbReference type="EnsemblPlants" id="LPERR07G19960.1"/>
    </source>
</evidence>
<organism evidence="5 6">
    <name type="scientific">Leersia perrieri</name>
    <dbReference type="NCBI Taxonomy" id="77586"/>
    <lineage>
        <taxon>Eukaryota</taxon>
        <taxon>Viridiplantae</taxon>
        <taxon>Streptophyta</taxon>
        <taxon>Embryophyta</taxon>
        <taxon>Tracheophyta</taxon>
        <taxon>Spermatophyta</taxon>
        <taxon>Magnoliopsida</taxon>
        <taxon>Liliopsida</taxon>
        <taxon>Poales</taxon>
        <taxon>Poaceae</taxon>
        <taxon>BOP clade</taxon>
        <taxon>Oryzoideae</taxon>
        <taxon>Oryzeae</taxon>
        <taxon>Oryzinae</taxon>
        <taxon>Leersia</taxon>
    </lineage>
</organism>
<dbReference type="UniPathway" id="UPA00143"/>
<dbReference type="Proteomes" id="UP000032180">
    <property type="component" value="Chromosome 7"/>
</dbReference>
<dbReference type="GO" id="GO:0016567">
    <property type="term" value="P:protein ubiquitination"/>
    <property type="evidence" value="ECO:0007669"/>
    <property type="project" value="UniProtKB-UniPathway"/>
</dbReference>
<name>A0A0D9X1S0_9ORYZ</name>
<evidence type="ECO:0000256" key="1">
    <source>
        <dbReference type="ARBA" id="ARBA00004906"/>
    </source>
</evidence>
<comment type="pathway">
    <text evidence="1">Protein modification; protein ubiquitination.</text>
</comment>
<dbReference type="HOGENOM" id="CLU_734390_0_0_1"/>
<dbReference type="InterPro" id="IPR001232">
    <property type="entry name" value="SKP1-like"/>
</dbReference>
<dbReference type="SMART" id="SM00512">
    <property type="entry name" value="Skp1"/>
    <property type="match status" value="2"/>
</dbReference>
<dbReference type="EnsemblPlants" id="LPERR07G19960.1">
    <property type="protein sequence ID" value="LPERR07G19960.1"/>
    <property type="gene ID" value="LPERR07G19960"/>
</dbReference>
<reference evidence="5" key="3">
    <citation type="submission" date="2015-04" db="UniProtKB">
        <authorList>
            <consortium name="EnsemblPlants"/>
        </authorList>
    </citation>
    <scope>IDENTIFICATION</scope>
</reference>
<dbReference type="AlphaFoldDB" id="A0A0D9X1S0"/>
<evidence type="ECO:0000256" key="2">
    <source>
        <dbReference type="ARBA" id="ARBA00009993"/>
    </source>
</evidence>
<dbReference type="InterPro" id="IPR016073">
    <property type="entry name" value="Skp1_comp_POZ"/>
</dbReference>
<evidence type="ECO:0000256" key="3">
    <source>
        <dbReference type="ARBA" id="ARBA00022786"/>
    </source>
</evidence>
<dbReference type="SUPFAM" id="SSF54695">
    <property type="entry name" value="POZ domain"/>
    <property type="match status" value="2"/>
</dbReference>
<keyword evidence="6" id="KW-1185">Reference proteome</keyword>
<accession>A0A0D9X1S0</accession>
<dbReference type="InterPro" id="IPR011333">
    <property type="entry name" value="SKP1/BTB/POZ_sf"/>
</dbReference>
<feature type="domain" description="SKP1 component POZ" evidence="4">
    <location>
        <begin position="152"/>
        <end position="208"/>
    </location>
</feature>
<dbReference type="STRING" id="77586.A0A0D9X1S0"/>
<dbReference type="Gramene" id="LPERR07G19960.1">
    <property type="protein sequence ID" value="LPERR07G19960.1"/>
    <property type="gene ID" value="LPERR07G19960"/>
</dbReference>
<dbReference type="Gene3D" id="3.30.710.10">
    <property type="entry name" value="Potassium Channel Kv1.1, Chain A"/>
    <property type="match status" value="2"/>
</dbReference>